<evidence type="ECO:0000259" key="5">
    <source>
        <dbReference type="Pfam" id="PF23647"/>
    </source>
</evidence>
<keyword evidence="7" id="KW-1185">Reference proteome</keyword>
<dbReference type="STRING" id="61424.A0A2T9Y930"/>
<dbReference type="PANTHER" id="PTHR13134">
    <property type="entry name" value="TRAFFICKING PROTEIN PARTICLE COMPLEX SUBUNIT 13"/>
    <property type="match status" value="1"/>
</dbReference>
<evidence type="ECO:0000313" key="6">
    <source>
        <dbReference type="EMBL" id="PVU88841.1"/>
    </source>
</evidence>
<dbReference type="InterPro" id="IPR055428">
    <property type="entry name" value="TRAPPC13_C"/>
</dbReference>
<dbReference type="Pfam" id="PF23647">
    <property type="entry name" value="TRAPPC13_M"/>
    <property type="match status" value="1"/>
</dbReference>
<evidence type="ECO:0000256" key="1">
    <source>
        <dbReference type="ARBA" id="ARBA00010785"/>
    </source>
</evidence>
<evidence type="ECO:0008006" key="8">
    <source>
        <dbReference type="Google" id="ProtNLM"/>
    </source>
</evidence>
<organism evidence="6 7">
    <name type="scientific">Furculomyces boomerangus</name>
    <dbReference type="NCBI Taxonomy" id="61424"/>
    <lineage>
        <taxon>Eukaryota</taxon>
        <taxon>Fungi</taxon>
        <taxon>Fungi incertae sedis</taxon>
        <taxon>Zoopagomycota</taxon>
        <taxon>Kickxellomycotina</taxon>
        <taxon>Harpellomycetes</taxon>
        <taxon>Harpellales</taxon>
        <taxon>Harpellaceae</taxon>
        <taxon>Furculomyces</taxon>
    </lineage>
</organism>
<evidence type="ECO:0000259" key="4">
    <source>
        <dbReference type="Pfam" id="PF23643"/>
    </source>
</evidence>
<dbReference type="PANTHER" id="PTHR13134:SF3">
    <property type="entry name" value="TRAFFICKING PROTEIN PARTICLE COMPLEX SUBUNIT 13"/>
    <property type="match status" value="1"/>
</dbReference>
<sequence length="515" mass="57848">MTDKEQGTLSLKVMRLTRPNFFPSLPIYPDLAGAEESGATGALKGSINDFYLKYGIQSDENQRSEQKKPKGLIYPLTENLILPKTFGTLYLGETFVSQFLLTNESLKSISNIYSTVEMQSNSQKNLLFDSRTPKNSESQQTNSSGGTGQSEFGMGSNMTGINLASKQIYNFQVRHETKELGLHVLMCTITYIDIGGDKQVVKKVFKFNVENPLVVKTKANHCSYQPEIVFLEVQVQNMTQEPMYIERFGFEPSPEFEATDLNETGKLISNETPEIEITDNIENQESLGNQSNLKVSPHWNSVWNTVFINPGDIRQYLYLLVPKAMKTNAGIADMDIDSVRNIRYLSGLGKLDIIWNWSFCGGGRLQTSQLVRNSPGLYPIEVDQFTMIKRNVQETELENNSDEKLQSKADSNNELSPFTAYLETPFTIECIITNTSESEMNIIVETETNEESPIVVSGPLTHILGSLDPSKSKKLLLEYLPLLPGTHSIGNLLLRDMNSNFTRKINNAFNVFVVE</sequence>
<dbReference type="InterPro" id="IPR055429">
    <property type="entry name" value="TRAPPC13_M"/>
</dbReference>
<proteinExistence type="inferred from homology"/>
<dbReference type="GO" id="GO:1990072">
    <property type="term" value="C:TRAPPIII protein complex"/>
    <property type="evidence" value="ECO:0007669"/>
    <property type="project" value="TreeGrafter"/>
</dbReference>
<feature type="compositionally biased region" description="Polar residues" evidence="2">
    <location>
        <begin position="133"/>
        <end position="144"/>
    </location>
</feature>
<comment type="caution">
    <text evidence="6">The sequence shown here is derived from an EMBL/GenBank/DDBJ whole genome shotgun (WGS) entry which is preliminary data.</text>
</comment>
<evidence type="ECO:0000313" key="7">
    <source>
        <dbReference type="Proteomes" id="UP000245699"/>
    </source>
</evidence>
<dbReference type="OrthoDB" id="10250284at2759"/>
<evidence type="ECO:0000256" key="2">
    <source>
        <dbReference type="SAM" id="MobiDB-lite"/>
    </source>
</evidence>
<dbReference type="Pfam" id="PF23643">
    <property type="entry name" value="TRAPPC13_C"/>
    <property type="match status" value="1"/>
</dbReference>
<dbReference type="EMBL" id="MBFT01000593">
    <property type="protein sequence ID" value="PVU88841.1"/>
    <property type="molecule type" value="Genomic_DNA"/>
</dbReference>
<protein>
    <recommendedName>
        <fullName evidence="8">Trafficking protein particle complex subunit 13</fullName>
    </recommendedName>
</protein>
<feature type="region of interest" description="Disordered" evidence="2">
    <location>
        <begin position="128"/>
        <end position="152"/>
    </location>
</feature>
<name>A0A2T9Y930_9FUNG</name>
<feature type="domain" description="Trafficking protein particle complex subunit 13 C-terminal" evidence="4">
    <location>
        <begin position="418"/>
        <end position="513"/>
    </location>
</feature>
<accession>A0A2T9Y930</accession>
<dbReference type="InterPro" id="IPR010378">
    <property type="entry name" value="TRAPPC13"/>
</dbReference>
<gene>
    <name evidence="6" type="ORF">BB559_005367</name>
</gene>
<reference evidence="6 7" key="1">
    <citation type="journal article" date="2018" name="MBio">
        <title>Comparative Genomics Reveals the Core Gene Toolbox for the Fungus-Insect Symbiosis.</title>
        <authorList>
            <person name="Wang Y."/>
            <person name="Stata M."/>
            <person name="Wang W."/>
            <person name="Stajich J.E."/>
            <person name="White M.M."/>
            <person name="Moncalvo J.M."/>
        </authorList>
    </citation>
    <scope>NUCLEOTIDE SEQUENCE [LARGE SCALE GENOMIC DNA]</scope>
    <source>
        <strain evidence="6 7">AUS-77-4</strain>
    </source>
</reference>
<dbReference type="Pfam" id="PF06159">
    <property type="entry name" value="TRAPPC13_N"/>
    <property type="match status" value="1"/>
</dbReference>
<evidence type="ECO:0000259" key="3">
    <source>
        <dbReference type="Pfam" id="PF06159"/>
    </source>
</evidence>
<dbReference type="Proteomes" id="UP000245699">
    <property type="component" value="Unassembled WGS sequence"/>
</dbReference>
<comment type="similarity">
    <text evidence="1">Belongs to the TRAPPC13 family.</text>
</comment>
<dbReference type="AlphaFoldDB" id="A0A2T9Y930"/>
<dbReference type="InterPro" id="IPR055427">
    <property type="entry name" value="TRAPPC13_N"/>
</dbReference>
<feature type="domain" description="Trafficking protein particle complex subunit 13 middle" evidence="5">
    <location>
        <begin position="214"/>
        <end position="375"/>
    </location>
</feature>
<feature type="domain" description="Trafficking protein particle complex subunit 13 N-terminal" evidence="3">
    <location>
        <begin position="8"/>
        <end position="209"/>
    </location>
</feature>